<sequence length="548" mass="65501">MYIWIFVLIILILFILLVISGIVSILIFHYVNGRSNSGLILFKIDSINKRVLRFSETEKLLPTPLDYKKGKFEIYNYLPLNDFLEFFDSQTVSLIKDVLDNNLQRRVFITAQLNNNMKIKKTFLESFITKIDKKTKRNENILYNLNIVPLDDGSYYCSINWFLNEISKSKTLYKNEKNEFVKYVKGPFLCISILKKPYYFINKVTKNEKIKIIKKLKLQVHHVSVHESEELLMFIIKMPKKQKYDALIKSIKSLNQSTLFKKIIDVISIQEFKKIIDNYEFEVLLNKSRYCLYNLKNQNDSEQFSVYQILSDYKEGFDKFSNEYNSLLELNKNLRYKIKKLPILNYKSLQKTKYEVINFEYPGVDKNTIQFFNKIPYIRYKFEDWQIENYFKNNEFNEYNQSKQNKKIIIPISEQNFLNISAEIVPKNVILMIYSFDNSFDYTKLLFKFDEFRNREMECAIYINKITGQLMNLMNNKFVNPIIIGKNITTKINQQKVFFDCMNIYEVSKSIDAKLIYEIETLNFDNYHIEKLGIDSIYSENELSYDKK</sequence>
<gene>
    <name evidence="2" type="ORF">FRW55_00955</name>
</gene>
<dbReference type="AlphaFoldDB" id="A0A5B8K1L0"/>
<keyword evidence="3" id="KW-1185">Reference proteome</keyword>
<name>A0A5B8K1L0_9MOLU</name>
<evidence type="ECO:0000313" key="3">
    <source>
        <dbReference type="Proteomes" id="UP000318927"/>
    </source>
</evidence>
<proteinExistence type="predicted"/>
<protein>
    <submittedName>
        <fullName evidence="2">Uncharacterized protein</fullName>
    </submittedName>
</protein>
<feature type="transmembrane region" description="Helical" evidence="1">
    <location>
        <begin position="6"/>
        <end position="31"/>
    </location>
</feature>
<dbReference type="EMBL" id="CP042295">
    <property type="protein sequence ID" value="QDY86735.1"/>
    <property type="molecule type" value="Genomic_DNA"/>
</dbReference>
<accession>A0A5B8K1L0</accession>
<reference evidence="2 3" key="1">
    <citation type="journal article" date="2019" name="Microbiol. Resour. Announc.">
        <title>Complete Genome Sequences of Three Mycoplasma anserisalpingitis (Mycoplasma sp. 1220) Strains.</title>
        <authorList>
            <person name="Grozner D."/>
            <person name="Forro B."/>
            <person name="Kovacs A.B."/>
            <person name="Marton S."/>
            <person name="Banyai K."/>
            <person name="Kreizinger Z."/>
            <person name="Sulyok K.M."/>
            <person name="Gyuranecz M."/>
        </authorList>
    </citation>
    <scope>NUCLEOTIDE SEQUENCE [LARGE SCALE GENOMIC DNA]</scope>
    <source>
        <strain evidence="2 3">ATCC:BAA-2147</strain>
    </source>
</reference>
<dbReference type="Proteomes" id="UP000318927">
    <property type="component" value="Chromosome"/>
</dbReference>
<keyword evidence="1" id="KW-0472">Membrane</keyword>
<dbReference type="KEGG" id="mans:FRW55_00955"/>
<dbReference type="OrthoDB" id="401165at2"/>
<dbReference type="NCBIfam" id="NF045955">
    <property type="entry name" value="MHO_4530_fam"/>
    <property type="match status" value="1"/>
</dbReference>
<dbReference type="RefSeq" id="WP_146368353.1">
    <property type="nucleotide sequence ID" value="NZ_CP042295.1"/>
</dbReference>
<keyword evidence="1" id="KW-1133">Transmembrane helix</keyword>
<evidence type="ECO:0000256" key="1">
    <source>
        <dbReference type="SAM" id="Phobius"/>
    </source>
</evidence>
<evidence type="ECO:0000313" key="2">
    <source>
        <dbReference type="EMBL" id="QDY86735.1"/>
    </source>
</evidence>
<organism evidence="2 3">
    <name type="scientific">Mycoplasma anserisalpingitidis</name>
    <dbReference type="NCBI Taxonomy" id="519450"/>
    <lineage>
        <taxon>Bacteria</taxon>
        <taxon>Bacillati</taxon>
        <taxon>Mycoplasmatota</taxon>
        <taxon>Mollicutes</taxon>
        <taxon>Mycoplasmataceae</taxon>
        <taxon>Mycoplasma</taxon>
    </lineage>
</organism>
<keyword evidence="1" id="KW-0812">Transmembrane</keyword>